<dbReference type="EMBL" id="KX501136">
    <property type="protein sequence ID" value="AQN32096.1"/>
    <property type="molecule type" value="Genomic_DNA"/>
</dbReference>
<sequence>MEDSSQVLEHGTGTPYVAIFNNLKEVIIEPKSGLPLGTFITNFQYDYLEEGPDEGSFIIDCDNPDVMDIPALGYEMTIYLQWGYIFSKNTHFCGPLRKVIITNTTVNFSERGVRATVEFSDATILLKNQQAEYYNNQSLNGWYDYYMDICNNNPTGLAIIDYREIPIQHHYIGQEYRGETPLNKLFTGDKVNDYFVIQNNGFWDQFGLPIAEILPQHASMKVENATGYTLFDMPANPDSNELKKNWEKLKTYLEKEPDLYKQIVIERKVANISAFIGTPKNKYGQFKQFTKSLPSEDPMYMDGRDGKLTIHNRQYDRPITKTYTYFGGNGELLSFEVESKTNRTSTSVAQSSDITPDKNMDNVTVQAHEITDETKGEEGKIILYQGEEESWFKKLLNPLYYGTSSSMFEVFSGRRKLGKAESKYGGTSSIEHTQQYWDNNISQSNLYYANQYYGKAINPLLSNNNLNDYKSFDSIEDAIQYYNSNPGITSEELENYIKETQRVYNSRDKFYQGAKNLTDQELGDILHNLDKFPPFKFKRKFLLRLYIDPRNPNPQALEIVNNKTFGMSFLDYLNTRGDMAVTSVNNATDGEIKYYTYNTVRLVEQEFTIDGIKALTSEVKLNSKFSMGNDVINSVINRVEATARVVGDPIIESSMNINILNVSKRFSGVWYTKKVSHNINPQSGYICDIEFVHKNKTISKTVIKASTATNNLVEKLRQNVREAEKAGKNPGTARSKLEILLENVREANPLGSIVATPGENSNEYKIYNVEHPNGYVDNLDFLSTKIDVNKLNEEEM</sequence>
<dbReference type="EMBL" id="KX501138">
    <property type="protein sequence ID" value="AQN32128.1"/>
    <property type="molecule type" value="Genomic_DNA"/>
</dbReference>
<evidence type="ECO:0000313" key="6">
    <source>
        <dbReference type="EMBL" id="AQN32144.1"/>
    </source>
</evidence>
<evidence type="ECO:0000313" key="1">
    <source>
        <dbReference type="EMBL" id="AQN32064.1"/>
    </source>
</evidence>
<evidence type="ECO:0000313" key="4">
    <source>
        <dbReference type="EMBL" id="AQN32112.1"/>
    </source>
</evidence>
<accession>A0A1Q1PVI4</accession>
<evidence type="ECO:0000313" key="2">
    <source>
        <dbReference type="EMBL" id="AQN32080.1"/>
    </source>
</evidence>
<protein>
    <submittedName>
        <fullName evidence="2">LysM</fullName>
    </submittedName>
</protein>
<dbReference type="EMBL" id="KX501134">
    <property type="protein sequence ID" value="AQN32064.1"/>
    <property type="molecule type" value="Genomic_DNA"/>
</dbReference>
<evidence type="ECO:0000313" key="5">
    <source>
        <dbReference type="EMBL" id="AQN32128.1"/>
    </source>
</evidence>
<evidence type="ECO:0000313" key="3">
    <source>
        <dbReference type="EMBL" id="AQN32096.1"/>
    </source>
</evidence>
<organism evidence="2">
    <name type="scientific">Phage DP-2017a</name>
    <dbReference type="NCBI Taxonomy" id="1955560"/>
    <lineage>
        <taxon>Viruses</taxon>
    </lineage>
</organism>
<reference evidence="2" key="1">
    <citation type="journal article" date="2016" name="Microbiome">
        <title>Transmission of viruses via our microbiomes.</title>
        <authorList>
            <person name="Ly M."/>
            <person name="Jones M.B."/>
            <person name="Abeles S.R."/>
            <person name="Santiago-Rodriguez T.M."/>
            <person name="Gao J."/>
            <person name="Chan I.C."/>
            <person name="Ghose C."/>
            <person name="Pride D.T."/>
        </authorList>
    </citation>
    <scope>NUCLEOTIDE SEQUENCE</scope>
    <source>
        <strain evidence="1">CA39E</strain>
        <strain evidence="2">CA40A</strain>
        <strain evidence="3">CA40B</strain>
        <strain evidence="4">CA40C</strain>
        <strain evidence="5">CA40D</strain>
        <strain evidence="6">CA40E</strain>
    </source>
</reference>
<dbReference type="EMBL" id="KX501137">
    <property type="protein sequence ID" value="AQN32112.1"/>
    <property type="molecule type" value="Genomic_DNA"/>
</dbReference>
<dbReference type="EMBL" id="KX501139">
    <property type="protein sequence ID" value="AQN32144.1"/>
    <property type="molecule type" value="Genomic_DNA"/>
</dbReference>
<name>A0A1Q1PVI4_9VIRU</name>
<dbReference type="EMBL" id="KX501135">
    <property type="protein sequence ID" value="AQN32080.1"/>
    <property type="molecule type" value="Genomic_DNA"/>
</dbReference>
<proteinExistence type="predicted"/>